<gene>
    <name evidence="1" type="ORF">CMUS01_08980</name>
</gene>
<protein>
    <recommendedName>
        <fullName evidence="3">BTB domain-containing protein</fullName>
    </recommendedName>
</protein>
<keyword evidence="2" id="KW-1185">Reference proteome</keyword>
<proteinExistence type="predicted"/>
<evidence type="ECO:0000313" key="1">
    <source>
        <dbReference type="EMBL" id="KAF6827514.1"/>
    </source>
</evidence>
<dbReference type="OrthoDB" id="9997739at2759"/>
<name>A0A8H6K9J4_9PEZI</name>
<organism evidence="1 2">
    <name type="scientific">Colletotrichum musicola</name>
    <dbReference type="NCBI Taxonomy" id="2175873"/>
    <lineage>
        <taxon>Eukaryota</taxon>
        <taxon>Fungi</taxon>
        <taxon>Dikarya</taxon>
        <taxon>Ascomycota</taxon>
        <taxon>Pezizomycotina</taxon>
        <taxon>Sordariomycetes</taxon>
        <taxon>Hypocreomycetidae</taxon>
        <taxon>Glomerellales</taxon>
        <taxon>Glomerellaceae</taxon>
        <taxon>Colletotrichum</taxon>
        <taxon>Colletotrichum orchidearum species complex</taxon>
    </lineage>
</organism>
<dbReference type="Proteomes" id="UP000639643">
    <property type="component" value="Unassembled WGS sequence"/>
</dbReference>
<evidence type="ECO:0008006" key="3">
    <source>
        <dbReference type="Google" id="ProtNLM"/>
    </source>
</evidence>
<dbReference type="EMBL" id="WIGM01000366">
    <property type="protein sequence ID" value="KAF6827514.1"/>
    <property type="molecule type" value="Genomic_DNA"/>
</dbReference>
<dbReference type="AlphaFoldDB" id="A0A8H6K9J4"/>
<comment type="caution">
    <text evidence="1">The sequence shown here is derived from an EMBL/GenBank/DDBJ whole genome shotgun (WGS) entry which is preliminary data.</text>
</comment>
<accession>A0A8H6K9J4</accession>
<reference evidence="1" key="1">
    <citation type="journal article" date="2020" name="Phytopathology">
        <title>Genome Sequence Resources of Colletotrichum truncatum, C. plurivorum, C. musicola, and C. sojae: Four Species Pathogenic to Soybean (Glycine max).</title>
        <authorList>
            <person name="Rogerio F."/>
            <person name="Boufleur T.R."/>
            <person name="Ciampi-Guillardi M."/>
            <person name="Sukno S.A."/>
            <person name="Thon M.R."/>
            <person name="Massola Junior N.S."/>
            <person name="Baroncelli R."/>
        </authorList>
    </citation>
    <scope>NUCLEOTIDE SEQUENCE</scope>
    <source>
        <strain evidence="1">LFN0074</strain>
    </source>
</reference>
<sequence length="240" mass="26830">MIYAGNTDASSIMSADLFTFIVGPENKMFQMHSALVDDCDVETFFAFSEFTYTGNYSVPEFNDIGTLNGGSPTVLGAGAVVHVDQDTPWSPGISGKSEDGVDVTPEKRRTKGYLLRLLVFHGKICRFADCHYMDDLQGLGLARLRNALDDVVLNSEGAGVIVQFLQQTYTDPPKKMKSLIDTYLGSWVEELLWDNQGFRSFVEKNGQLALDINHEVVNRLKTRRSDGGRTRDFLTKDYKF</sequence>
<evidence type="ECO:0000313" key="2">
    <source>
        <dbReference type="Proteomes" id="UP000639643"/>
    </source>
</evidence>